<evidence type="ECO:0000256" key="3">
    <source>
        <dbReference type="ARBA" id="ARBA00022989"/>
    </source>
</evidence>
<proteinExistence type="predicted"/>
<protein>
    <submittedName>
        <fullName evidence="8">Threonine/homoserine efflux transporter RhtA</fullName>
    </submittedName>
</protein>
<dbReference type="InterPro" id="IPR000620">
    <property type="entry name" value="EamA_dom"/>
</dbReference>
<evidence type="ECO:0000256" key="1">
    <source>
        <dbReference type="ARBA" id="ARBA00004141"/>
    </source>
</evidence>
<dbReference type="InterPro" id="IPR037185">
    <property type="entry name" value="EmrE-like"/>
</dbReference>
<evidence type="ECO:0000256" key="2">
    <source>
        <dbReference type="ARBA" id="ARBA00022692"/>
    </source>
</evidence>
<dbReference type="Proteomes" id="UP000183299">
    <property type="component" value="Unassembled WGS sequence"/>
</dbReference>
<dbReference type="GO" id="GO:0016020">
    <property type="term" value="C:membrane"/>
    <property type="evidence" value="ECO:0007669"/>
    <property type="project" value="UniProtKB-SubCell"/>
</dbReference>
<dbReference type="AlphaFoldDB" id="A0A1I3RGV5"/>
<reference evidence="8 9" key="1">
    <citation type="submission" date="2016-10" db="EMBL/GenBank/DDBJ databases">
        <authorList>
            <person name="de Groot N.N."/>
        </authorList>
    </citation>
    <scope>NUCLEOTIDE SEQUENCE [LARGE SCALE GENOMIC DNA]</scope>
    <source>
        <strain evidence="8 9">CGMCC 1.8891</strain>
    </source>
</reference>
<keyword evidence="4 5" id="KW-0472">Membrane</keyword>
<comment type="subcellular location">
    <subcellularLocation>
        <location evidence="1">Membrane</location>
        <topology evidence="1">Multi-pass membrane protein</topology>
    </subcellularLocation>
</comment>
<feature type="transmembrane region" description="Helical" evidence="5">
    <location>
        <begin position="70"/>
        <end position="87"/>
    </location>
</feature>
<organism evidence="8 9">
    <name type="scientific">Celeribacter halophilus</name>
    <dbReference type="NCBI Taxonomy" id="576117"/>
    <lineage>
        <taxon>Bacteria</taxon>
        <taxon>Pseudomonadati</taxon>
        <taxon>Pseudomonadota</taxon>
        <taxon>Alphaproteobacteria</taxon>
        <taxon>Rhodobacterales</taxon>
        <taxon>Roseobacteraceae</taxon>
        <taxon>Celeribacter</taxon>
    </lineage>
</organism>
<dbReference type="OrthoDB" id="321830at2"/>
<feature type="transmembrane region" description="Helical" evidence="5">
    <location>
        <begin position="38"/>
        <end position="58"/>
    </location>
</feature>
<dbReference type="RefSeq" id="WP_066599456.1">
    <property type="nucleotide sequence ID" value="NZ_FORY01000005.1"/>
</dbReference>
<accession>A0A1I3RGV5</accession>
<evidence type="ECO:0000259" key="7">
    <source>
        <dbReference type="Pfam" id="PF00892"/>
    </source>
</evidence>
<feature type="transmembrane region" description="Helical" evidence="5">
    <location>
        <begin position="177"/>
        <end position="196"/>
    </location>
</feature>
<feature type="domain" description="EamA" evidence="7">
    <location>
        <begin position="148"/>
        <end position="274"/>
    </location>
</feature>
<feature type="chain" id="PRO_5010351087" evidence="6">
    <location>
        <begin position="21"/>
        <end position="277"/>
    </location>
</feature>
<name>A0A1I3RGV5_9RHOB</name>
<feature type="transmembrane region" description="Helical" evidence="5">
    <location>
        <begin position="93"/>
        <end position="111"/>
    </location>
</feature>
<dbReference type="Pfam" id="PF00892">
    <property type="entry name" value="EamA"/>
    <property type="match status" value="1"/>
</dbReference>
<keyword evidence="9" id="KW-1185">Reference proteome</keyword>
<dbReference type="PANTHER" id="PTHR32322">
    <property type="entry name" value="INNER MEMBRANE TRANSPORTER"/>
    <property type="match status" value="1"/>
</dbReference>
<keyword evidence="3 5" id="KW-1133">Transmembrane helix</keyword>
<feature type="transmembrane region" description="Helical" evidence="5">
    <location>
        <begin position="202"/>
        <end position="221"/>
    </location>
</feature>
<feature type="transmembrane region" description="Helical" evidence="5">
    <location>
        <begin position="144"/>
        <end position="165"/>
    </location>
</feature>
<evidence type="ECO:0000256" key="6">
    <source>
        <dbReference type="SAM" id="SignalP"/>
    </source>
</evidence>
<keyword evidence="2 5" id="KW-0812">Transmembrane</keyword>
<dbReference type="EMBL" id="FORY01000005">
    <property type="protein sequence ID" value="SFJ45864.1"/>
    <property type="molecule type" value="Genomic_DNA"/>
</dbReference>
<evidence type="ECO:0000313" key="8">
    <source>
        <dbReference type="EMBL" id="SFJ45864.1"/>
    </source>
</evidence>
<gene>
    <name evidence="8" type="ORF">SAMN04488138_105103</name>
</gene>
<evidence type="ECO:0000256" key="5">
    <source>
        <dbReference type="SAM" id="Phobius"/>
    </source>
</evidence>
<evidence type="ECO:0000256" key="4">
    <source>
        <dbReference type="ARBA" id="ARBA00023136"/>
    </source>
</evidence>
<feature type="transmembrane region" description="Helical" evidence="5">
    <location>
        <begin position="256"/>
        <end position="275"/>
    </location>
</feature>
<dbReference type="SUPFAM" id="SSF103481">
    <property type="entry name" value="Multidrug resistance efflux transporter EmrE"/>
    <property type="match status" value="2"/>
</dbReference>
<feature type="transmembrane region" description="Helical" evidence="5">
    <location>
        <begin position="228"/>
        <end position="250"/>
    </location>
</feature>
<sequence>MTHLTLRVSALLLLTLVAFAGNSVLTRAALVDPANGATSFAAVRLLSGALMLGLIGGFARHSVTPRLRDLPAVLALFLYVLGFSLAYRAMSAATGALILFAFVQITMLAVALRRGVRLSGFGWLGLALALGGLVWLLSPGLSSPPLTAALLMSGAGVAWGAYSILGQGGGDPVGRSIRNFIGAVPLALVLLLVVPVSLTASGWALSVASGAFASALGYVLWYRVLPLIPVPLAASAQLSVPVITALGGALLLSEPISLQLVGACALVLTGIALSARK</sequence>
<evidence type="ECO:0000313" key="9">
    <source>
        <dbReference type="Proteomes" id="UP000183299"/>
    </source>
</evidence>
<dbReference type="GeneID" id="98664768"/>
<keyword evidence="6" id="KW-0732">Signal</keyword>
<feature type="signal peptide" evidence="6">
    <location>
        <begin position="1"/>
        <end position="20"/>
    </location>
</feature>
<dbReference type="InterPro" id="IPR050638">
    <property type="entry name" value="AA-Vitamin_Transporters"/>
</dbReference>
<feature type="transmembrane region" description="Helical" evidence="5">
    <location>
        <begin position="118"/>
        <end position="138"/>
    </location>
</feature>
<dbReference type="PANTHER" id="PTHR32322:SF9">
    <property type="entry name" value="AMINO-ACID METABOLITE EFFLUX PUMP-RELATED"/>
    <property type="match status" value="1"/>
</dbReference>